<comment type="caution">
    <text evidence="1">The sequence shown here is derived from an EMBL/GenBank/DDBJ whole genome shotgun (WGS) entry which is preliminary data.</text>
</comment>
<gene>
    <name evidence="1" type="ORF">LTR37_017085</name>
</gene>
<sequence>MLADDEEHLIAQAFTDAGATHGDAEQQGEDDEDEEFEEEVGEYDDDEDEGASLRVVVEDGAETEGEGGGK</sequence>
<evidence type="ECO:0000313" key="2">
    <source>
        <dbReference type="Proteomes" id="UP001281147"/>
    </source>
</evidence>
<accession>A0ACC3MKY6</accession>
<proteinExistence type="predicted"/>
<protein>
    <submittedName>
        <fullName evidence="1">Uncharacterized protein</fullName>
    </submittedName>
</protein>
<keyword evidence="2" id="KW-1185">Reference proteome</keyword>
<reference evidence="1" key="1">
    <citation type="submission" date="2023-07" db="EMBL/GenBank/DDBJ databases">
        <title>Black Yeasts Isolated from many extreme environments.</title>
        <authorList>
            <person name="Coleine C."/>
            <person name="Stajich J.E."/>
            <person name="Selbmann L."/>
        </authorList>
    </citation>
    <scope>NUCLEOTIDE SEQUENCE</scope>
    <source>
        <strain evidence="1">CCFEE 5714</strain>
    </source>
</reference>
<dbReference type="EMBL" id="JAUTXU010000214">
    <property type="protein sequence ID" value="KAK3698127.1"/>
    <property type="molecule type" value="Genomic_DNA"/>
</dbReference>
<name>A0ACC3MKY6_9PEZI</name>
<evidence type="ECO:0000313" key="1">
    <source>
        <dbReference type="EMBL" id="KAK3698127.1"/>
    </source>
</evidence>
<dbReference type="Proteomes" id="UP001281147">
    <property type="component" value="Unassembled WGS sequence"/>
</dbReference>
<organism evidence="1 2">
    <name type="scientific">Vermiconidia calcicola</name>
    <dbReference type="NCBI Taxonomy" id="1690605"/>
    <lineage>
        <taxon>Eukaryota</taxon>
        <taxon>Fungi</taxon>
        <taxon>Dikarya</taxon>
        <taxon>Ascomycota</taxon>
        <taxon>Pezizomycotina</taxon>
        <taxon>Dothideomycetes</taxon>
        <taxon>Dothideomycetidae</taxon>
        <taxon>Mycosphaerellales</taxon>
        <taxon>Extremaceae</taxon>
        <taxon>Vermiconidia</taxon>
    </lineage>
</organism>